<dbReference type="Proteomes" id="UP000236735">
    <property type="component" value="Unassembled WGS sequence"/>
</dbReference>
<reference evidence="1 2" key="1">
    <citation type="submission" date="2016-10" db="EMBL/GenBank/DDBJ databases">
        <authorList>
            <person name="de Groot N.N."/>
        </authorList>
    </citation>
    <scope>NUCLEOTIDE SEQUENCE [LARGE SCALE GENOMIC DNA]</scope>
    <source>
        <strain evidence="1 2">AR32</strain>
    </source>
</reference>
<evidence type="ECO:0000313" key="1">
    <source>
        <dbReference type="EMBL" id="SEF74545.1"/>
    </source>
</evidence>
<proteinExistence type="predicted"/>
<dbReference type="EMBL" id="FNUV01000003">
    <property type="protein sequence ID" value="SEF74545.1"/>
    <property type="molecule type" value="Genomic_DNA"/>
</dbReference>
<sequence length="94" mass="10488">MTRQQENGQREFYLTLVGSTLQTYGYGAFALAKVTGCSVVHQNHPQLGEFHMLGLSAVHLDSVRVKIFLAGGYMEAVDEKTWLFRLPTIETIGI</sequence>
<dbReference type="RefSeq" id="WP_219817612.1">
    <property type="nucleotide sequence ID" value="NZ_FNUV01000003.1"/>
</dbReference>
<evidence type="ECO:0000313" key="2">
    <source>
        <dbReference type="Proteomes" id="UP000236735"/>
    </source>
</evidence>
<organism evidence="1 2">
    <name type="scientific">Xylanibacter ruminicola</name>
    <name type="common">Prevotella ruminicola</name>
    <dbReference type="NCBI Taxonomy" id="839"/>
    <lineage>
        <taxon>Bacteria</taxon>
        <taxon>Pseudomonadati</taxon>
        <taxon>Bacteroidota</taxon>
        <taxon>Bacteroidia</taxon>
        <taxon>Bacteroidales</taxon>
        <taxon>Prevotellaceae</taxon>
        <taxon>Xylanibacter</taxon>
    </lineage>
</organism>
<protein>
    <submittedName>
        <fullName evidence="1">Uncharacterized protein</fullName>
    </submittedName>
</protein>
<name>A0A1H5UHL3_XYLRU</name>
<gene>
    <name evidence="1" type="ORF">SAMN05216354_1480</name>
</gene>
<accession>A0A1H5UHL3</accession>
<dbReference type="AlphaFoldDB" id="A0A1H5UHL3"/>